<organism evidence="2 3">
    <name type="scientific">Phanerochaete sordida</name>
    <dbReference type="NCBI Taxonomy" id="48140"/>
    <lineage>
        <taxon>Eukaryota</taxon>
        <taxon>Fungi</taxon>
        <taxon>Dikarya</taxon>
        <taxon>Basidiomycota</taxon>
        <taxon>Agaricomycotina</taxon>
        <taxon>Agaricomycetes</taxon>
        <taxon>Polyporales</taxon>
        <taxon>Phanerochaetaceae</taxon>
        <taxon>Phanerochaete</taxon>
    </lineage>
</organism>
<sequence length="343" mass="38677">MALITPSIDLFLFTSLLTIPPSWVLLRRRRRATRSRTPNTNVHPPYERLLTVLLHLHTFYILYCLIVHWPPNLFSALKLPLTTPTERIRSILLERAGLTVGDGLPRPLEELLAKLGNAEIRTAYVRYGQKVIQDCVHCKTIDHYSLFAIPGPLLQYIREATVLGLLTVENSGRSRLRTLGLLVLGAAAVAEAWTVATVQISIQRDDAPVVMWHDVLYVARHVLFLVLPVLLYLLPASAVPPPLTPLVLQMRASVDMLARRVTLLKYLQPAVMRDERLRAAATSWWGEQKTVGQWVTEDEGVWRAARRDSGAKNGDEQLKEQVRIRVKDMLRATGPGIIPPVQQ</sequence>
<keyword evidence="1" id="KW-1133">Transmembrane helix</keyword>
<feature type="transmembrane region" description="Helical" evidence="1">
    <location>
        <begin position="6"/>
        <end position="26"/>
    </location>
</feature>
<accession>A0A9P3G1N8</accession>
<proteinExistence type="predicted"/>
<feature type="transmembrane region" description="Helical" evidence="1">
    <location>
        <begin position="222"/>
        <end position="243"/>
    </location>
</feature>
<gene>
    <name evidence="2" type="ORF">PsYK624_025570</name>
</gene>
<evidence type="ECO:0000313" key="3">
    <source>
        <dbReference type="Proteomes" id="UP000703269"/>
    </source>
</evidence>
<dbReference type="AlphaFoldDB" id="A0A9P3G1N8"/>
<protein>
    <submittedName>
        <fullName evidence="2">Uncharacterized protein</fullName>
    </submittedName>
</protein>
<dbReference type="Proteomes" id="UP000703269">
    <property type="component" value="Unassembled WGS sequence"/>
</dbReference>
<keyword evidence="1" id="KW-0812">Transmembrane</keyword>
<keyword evidence="1" id="KW-0472">Membrane</keyword>
<reference evidence="2 3" key="1">
    <citation type="submission" date="2021-08" db="EMBL/GenBank/DDBJ databases">
        <title>Draft Genome Sequence of Phanerochaete sordida strain YK-624.</title>
        <authorList>
            <person name="Mori T."/>
            <person name="Dohra H."/>
            <person name="Suzuki T."/>
            <person name="Kawagishi H."/>
            <person name="Hirai H."/>
        </authorList>
    </citation>
    <scope>NUCLEOTIDE SEQUENCE [LARGE SCALE GENOMIC DNA]</scope>
    <source>
        <strain evidence="2 3">YK-624</strain>
    </source>
</reference>
<keyword evidence="3" id="KW-1185">Reference proteome</keyword>
<dbReference type="PANTHER" id="PTHR39470:SF1">
    <property type="entry name" value="CHORISMATE SYNTHASE PROTEIN"/>
    <property type="match status" value="1"/>
</dbReference>
<name>A0A9P3G1N8_9APHY</name>
<dbReference type="OrthoDB" id="4218123at2759"/>
<evidence type="ECO:0000256" key="1">
    <source>
        <dbReference type="SAM" id="Phobius"/>
    </source>
</evidence>
<feature type="transmembrane region" description="Helical" evidence="1">
    <location>
        <begin position="179"/>
        <end position="202"/>
    </location>
</feature>
<evidence type="ECO:0000313" key="2">
    <source>
        <dbReference type="EMBL" id="GJE86477.1"/>
    </source>
</evidence>
<dbReference type="PANTHER" id="PTHR39470">
    <property type="entry name" value="CHROMOSOME 10, WHOLE GENOME SHOTGUN SEQUENCE"/>
    <property type="match status" value="1"/>
</dbReference>
<comment type="caution">
    <text evidence="2">The sequence shown here is derived from an EMBL/GenBank/DDBJ whole genome shotgun (WGS) entry which is preliminary data.</text>
</comment>
<dbReference type="EMBL" id="BPQB01000004">
    <property type="protein sequence ID" value="GJE86477.1"/>
    <property type="molecule type" value="Genomic_DNA"/>
</dbReference>